<evidence type="ECO:0000313" key="4">
    <source>
        <dbReference type="Proteomes" id="UP000596351"/>
    </source>
</evidence>
<sequence>MATLETNAAVRLLSGFLDIWTPSTPFVDADVEAPAEGNCPAVAKAPWDGIPGSATDGQVIDQTVHAHNIAYVVQATRARTTDQAVQAYLDDRRGKNASLIDGLGPFADIWREGAKQVTTITEVAPDATTVKYEDEGNNRGVGSRADADKATPANPDLGLAVDLFDAVGVDASTEPAKRYFKYARPWRWSTDVAVLPTLEPAKSDTPAKDGGYPSGHTAEAWRDGLTMAYLVPERFQEMVTRAVELGDSRIIAGMHSPLDVMSGRMLGTAAVVYNLNRPENAELKQAARDQARSWLMNKSGAKNELDLVRLGHASSAEVDRFADWLTNAAYIAPRLTYGFNPVGMTDKPAVVPKGAEVVLETRLPYLSPEQRRVVLKTTALPSGFPVMDDAEGYGRLDYFRAADGFGAFDGDVTVTMDQSQGGFHELDTWRNDISGEGRLTKAGTGTLALAGKNTFSGGTIIEGGALVAASPAALGTGDVYLADGVLAVGPEGLRLGARFSQESDGTLALTLSNVESSGLDVTGAVSLAGGRLDVVLDSAAASSKGSAMTVIRADAIAGRFDSVTLDGQIAQVSYNENTVVVFVPN</sequence>
<evidence type="ECO:0000313" key="3">
    <source>
        <dbReference type="EMBL" id="QRF54188.1"/>
    </source>
</evidence>
<dbReference type="InterPro" id="IPR011050">
    <property type="entry name" value="Pectin_lyase_fold/virulence"/>
</dbReference>
<proteinExistence type="predicted"/>
<accession>A0ABX7F248</accession>
<dbReference type="Pfam" id="PF12951">
    <property type="entry name" value="PATR"/>
    <property type="match status" value="1"/>
</dbReference>
<dbReference type="EMBL" id="CP032406">
    <property type="protein sequence ID" value="QRF54188.1"/>
    <property type="molecule type" value="Genomic_DNA"/>
</dbReference>
<geneLocation type="plasmid" evidence="3 4">
    <name>p1</name>
</geneLocation>
<dbReference type="Proteomes" id="UP000596351">
    <property type="component" value="Plasmid p1"/>
</dbReference>
<gene>
    <name evidence="3" type="ORF">D4A92_21855</name>
</gene>
<dbReference type="CDD" id="cd03397">
    <property type="entry name" value="PAP2_acid_phosphatase"/>
    <property type="match status" value="1"/>
</dbReference>
<feature type="domain" description="Phosphatidic acid phosphatase type 2/haloperoxidase" evidence="2">
    <location>
        <begin position="157"/>
        <end position="275"/>
    </location>
</feature>
<evidence type="ECO:0000259" key="2">
    <source>
        <dbReference type="SMART" id="SM00014"/>
    </source>
</evidence>
<keyword evidence="3" id="KW-0614">Plasmid</keyword>
<name>A0ABX7F248_9HYPH</name>
<dbReference type="SMART" id="SM00014">
    <property type="entry name" value="acidPPc"/>
    <property type="match status" value="1"/>
</dbReference>
<reference evidence="3 4" key="1">
    <citation type="submission" date="2018-09" db="EMBL/GenBank/DDBJ databases">
        <title>Rhizobium sp. MAE2-X.</title>
        <authorList>
            <person name="Lee Y."/>
            <person name="Jeon C.O."/>
        </authorList>
    </citation>
    <scope>NUCLEOTIDE SEQUENCE [LARGE SCALE GENOMIC DNA]</scope>
    <source>
        <strain evidence="3 4">MAE2-X</strain>
        <plasmid evidence="3 4">p1</plasmid>
    </source>
</reference>
<dbReference type="InterPro" id="IPR013425">
    <property type="entry name" value="Autotrns_rpt"/>
</dbReference>
<evidence type="ECO:0000256" key="1">
    <source>
        <dbReference type="ARBA" id="ARBA00022729"/>
    </source>
</evidence>
<dbReference type="Gene3D" id="1.20.144.10">
    <property type="entry name" value="Phosphatidic acid phosphatase type 2/haloperoxidase"/>
    <property type="match status" value="1"/>
</dbReference>
<keyword evidence="1" id="KW-0732">Signal</keyword>
<dbReference type="InterPro" id="IPR036938">
    <property type="entry name" value="PAP2/HPO_sf"/>
</dbReference>
<protein>
    <submittedName>
        <fullName evidence="3">Phosphatase PAP2 family protein</fullName>
    </submittedName>
</protein>
<dbReference type="InterPro" id="IPR001011">
    <property type="entry name" value="Acid_Pase_classA_bac"/>
</dbReference>
<dbReference type="SUPFAM" id="SSF48317">
    <property type="entry name" value="Acid phosphatase/Vanadium-dependent haloperoxidase"/>
    <property type="match status" value="1"/>
</dbReference>
<dbReference type="NCBIfam" id="TIGR02601">
    <property type="entry name" value="autotrns_rpt"/>
    <property type="match status" value="1"/>
</dbReference>
<organism evidence="3 4">
    <name type="scientific">Rhizobium rosettiformans</name>
    <dbReference type="NCBI Taxonomy" id="1368430"/>
    <lineage>
        <taxon>Bacteria</taxon>
        <taxon>Pseudomonadati</taxon>
        <taxon>Pseudomonadota</taxon>
        <taxon>Alphaproteobacteria</taxon>
        <taxon>Hyphomicrobiales</taxon>
        <taxon>Rhizobiaceae</taxon>
        <taxon>Rhizobium/Agrobacterium group</taxon>
        <taxon>Rhizobium</taxon>
    </lineage>
</organism>
<dbReference type="SUPFAM" id="SSF51126">
    <property type="entry name" value="Pectin lyase-like"/>
    <property type="match status" value="1"/>
</dbReference>
<dbReference type="Pfam" id="PF01569">
    <property type="entry name" value="PAP2"/>
    <property type="match status" value="1"/>
</dbReference>
<dbReference type="InterPro" id="IPR000326">
    <property type="entry name" value="PAP2/HPO"/>
</dbReference>
<keyword evidence="4" id="KW-1185">Reference proteome</keyword>